<evidence type="ECO:0000256" key="1">
    <source>
        <dbReference type="SAM" id="MobiDB-lite"/>
    </source>
</evidence>
<sequence>MAIQQGITGFVRIPDSKDPNKVYAIGTGGRPIIDGADLMKATGTSTIADAWKVANVQLISPQQAANYAITTPDAKSAISTPTPTPTPTATPTPTTPTPTPTKTEPKQLNTSLVDIWSSRPDLQQAFPQGTQAGTSDNSKLNNWWNEHGVKEYPNTTLVAPGSPLVTAPKTIEEQQGIPRPTITTGDQALIDFNQQMVSGDTSVSPPSETTGDTTGDTTGGDPNVDMTGWSQDMIDVFTNLTDLLEAQIAAGNTVSPDIEIDETILAGFLTQAQKELDPYYGSVIQMATQDLSDTLRYRQESFDLSAQQAERQYGLGLEQIGEARAETGEAFSGRRLVEEQRLAQGTQEAREQARRDLLYQTSGLGTAAERMLGSTALGGMNFGTISGAPTITAGQAGFQRTGTTPLYQLSGGIMGELERERTVAESLRSSELEESYRAQRAADYANY</sequence>
<feature type="region of interest" description="Disordered" evidence="1">
    <location>
        <begin position="74"/>
        <end position="106"/>
    </location>
</feature>
<protein>
    <submittedName>
        <fullName evidence="2">Uncharacterized protein</fullName>
    </submittedName>
</protein>
<feature type="compositionally biased region" description="Low complexity" evidence="1">
    <location>
        <begin position="209"/>
        <end position="221"/>
    </location>
</feature>
<feature type="region of interest" description="Disordered" evidence="1">
    <location>
        <begin position="197"/>
        <end position="222"/>
    </location>
</feature>
<dbReference type="AlphaFoldDB" id="A0A6H1ZGN2"/>
<evidence type="ECO:0000313" key="3">
    <source>
        <dbReference type="EMBL" id="QJH94553.1"/>
    </source>
</evidence>
<dbReference type="EMBL" id="MT144602">
    <property type="protein sequence ID" value="QJH94553.1"/>
    <property type="molecule type" value="Genomic_DNA"/>
</dbReference>
<evidence type="ECO:0000313" key="2">
    <source>
        <dbReference type="EMBL" id="QJA46497.1"/>
    </source>
</evidence>
<gene>
    <name evidence="2" type="ORF">TM448A00446_0004</name>
    <name evidence="3" type="ORF">TM448B00242_0027</name>
</gene>
<accession>A0A6H1ZGN2</accession>
<feature type="compositionally biased region" description="Pro residues" evidence="1">
    <location>
        <begin position="82"/>
        <end position="99"/>
    </location>
</feature>
<organism evidence="2">
    <name type="scientific">viral metagenome</name>
    <dbReference type="NCBI Taxonomy" id="1070528"/>
    <lineage>
        <taxon>unclassified sequences</taxon>
        <taxon>metagenomes</taxon>
        <taxon>organismal metagenomes</taxon>
    </lineage>
</organism>
<feature type="compositionally biased region" description="Polar residues" evidence="1">
    <location>
        <begin position="197"/>
        <end position="208"/>
    </location>
</feature>
<proteinExistence type="predicted"/>
<reference evidence="2" key="1">
    <citation type="submission" date="2020-03" db="EMBL/GenBank/DDBJ databases">
        <title>The deep terrestrial virosphere.</title>
        <authorList>
            <person name="Holmfeldt K."/>
            <person name="Nilsson E."/>
            <person name="Simone D."/>
            <person name="Lopez-Fernandez M."/>
            <person name="Wu X."/>
            <person name="de Brujin I."/>
            <person name="Lundin D."/>
            <person name="Andersson A."/>
            <person name="Bertilsson S."/>
            <person name="Dopson M."/>
        </authorList>
    </citation>
    <scope>NUCLEOTIDE SEQUENCE</scope>
    <source>
        <strain evidence="2">TM448A00446</strain>
        <strain evidence="3">TM448B00242</strain>
    </source>
</reference>
<dbReference type="EMBL" id="MT144013">
    <property type="protein sequence ID" value="QJA46497.1"/>
    <property type="molecule type" value="Genomic_DNA"/>
</dbReference>
<name>A0A6H1ZGN2_9ZZZZ</name>